<feature type="compositionally biased region" description="Low complexity" evidence="1">
    <location>
        <begin position="75"/>
        <end position="110"/>
    </location>
</feature>
<dbReference type="OrthoDB" id="2449076at2759"/>
<organism evidence="2 3">
    <name type="scientific">Modicella reniformis</name>
    <dbReference type="NCBI Taxonomy" id="1440133"/>
    <lineage>
        <taxon>Eukaryota</taxon>
        <taxon>Fungi</taxon>
        <taxon>Fungi incertae sedis</taxon>
        <taxon>Mucoromycota</taxon>
        <taxon>Mortierellomycotina</taxon>
        <taxon>Mortierellomycetes</taxon>
        <taxon>Mortierellales</taxon>
        <taxon>Mortierellaceae</taxon>
        <taxon>Modicella</taxon>
    </lineage>
</organism>
<evidence type="ECO:0000313" key="2">
    <source>
        <dbReference type="EMBL" id="KAF9967731.1"/>
    </source>
</evidence>
<dbReference type="AlphaFoldDB" id="A0A9P6JGT8"/>
<sequence>AKPKAGARAKRAYATDPSAVPSVQGGQSGMAPQPPIPQPGVSDPYGSQQNFGQPSQPFIQGVPSQQYPGQSHPNAPYQQQQQQAPAYQQQQQQAPAYQQQQQQPSAYQQQPLPPLPPMGQQQQQQQQQQSPPQQQQQQQQHQQQQFRPPGQPTQPVARPKIDPDLIPSPVAVQQADQEEWNQNPFVTSTRTISIPLASSDFTVVDAGTRGDDDNAISFLIVTV</sequence>
<protein>
    <submittedName>
        <fullName evidence="2">Uncharacterized protein</fullName>
    </submittedName>
</protein>
<feature type="compositionally biased region" description="Polar residues" evidence="1">
    <location>
        <begin position="45"/>
        <end position="73"/>
    </location>
</feature>
<gene>
    <name evidence="2" type="ORF">BGZ65_012947</name>
</gene>
<feature type="region of interest" description="Disordered" evidence="1">
    <location>
        <begin position="1"/>
        <end position="182"/>
    </location>
</feature>
<feature type="compositionally biased region" description="Low complexity" evidence="1">
    <location>
        <begin position="118"/>
        <end position="148"/>
    </location>
</feature>
<reference evidence="2" key="1">
    <citation type="journal article" date="2020" name="Fungal Divers.">
        <title>Resolving the Mortierellaceae phylogeny through synthesis of multi-gene phylogenetics and phylogenomics.</title>
        <authorList>
            <person name="Vandepol N."/>
            <person name="Liber J."/>
            <person name="Desiro A."/>
            <person name="Na H."/>
            <person name="Kennedy M."/>
            <person name="Barry K."/>
            <person name="Grigoriev I.V."/>
            <person name="Miller A.N."/>
            <person name="O'Donnell K."/>
            <person name="Stajich J.E."/>
            <person name="Bonito G."/>
        </authorList>
    </citation>
    <scope>NUCLEOTIDE SEQUENCE</scope>
    <source>
        <strain evidence="2">MES-2147</strain>
    </source>
</reference>
<feature type="non-terminal residue" evidence="2">
    <location>
        <position position="1"/>
    </location>
</feature>
<dbReference type="EMBL" id="JAAAHW010005575">
    <property type="protein sequence ID" value="KAF9967731.1"/>
    <property type="molecule type" value="Genomic_DNA"/>
</dbReference>
<accession>A0A9P6JGT8</accession>
<keyword evidence="3" id="KW-1185">Reference proteome</keyword>
<evidence type="ECO:0000313" key="3">
    <source>
        <dbReference type="Proteomes" id="UP000749646"/>
    </source>
</evidence>
<name>A0A9P6JGT8_9FUNG</name>
<proteinExistence type="predicted"/>
<comment type="caution">
    <text evidence="2">The sequence shown here is derived from an EMBL/GenBank/DDBJ whole genome shotgun (WGS) entry which is preliminary data.</text>
</comment>
<dbReference type="Proteomes" id="UP000749646">
    <property type="component" value="Unassembled WGS sequence"/>
</dbReference>
<evidence type="ECO:0000256" key="1">
    <source>
        <dbReference type="SAM" id="MobiDB-lite"/>
    </source>
</evidence>
<feature type="compositionally biased region" description="Basic residues" evidence="1">
    <location>
        <begin position="1"/>
        <end position="11"/>
    </location>
</feature>